<dbReference type="PRINTS" id="PR00411">
    <property type="entry name" value="PNDRDTASEI"/>
</dbReference>
<dbReference type="GO" id="GO:0050660">
    <property type="term" value="F:flavin adenine dinucleotide binding"/>
    <property type="evidence" value="ECO:0007669"/>
    <property type="project" value="TreeGrafter"/>
</dbReference>
<dbReference type="OrthoDB" id="5168853at2"/>
<sequence length="393" mass="42325">MRAASRTSPTPRTRHHRPAVRRLPKRLDCLVVGAGPAGIGTALALSVLPQVSIGVVERGEIGQTFADWPDKQRFLTPSFTGNGFGATDLNAIHPETSPAFSLGVDYPDGAQYARYLAAVAQHFEVPVSTGTEVTAVRADGQAFRVDTSRGPIRARTLVWAGGEFTEPTAPAVTNAALAVHSSDSRAWQAPAHSDRLVVIGGYESGIDLACHHVQRGSRVTVLDHQHPWNAGAGSDPSYQLAPRTRQRLDRAMGTGRLKLARGRAASIEQDRNGYLVRTTGGARHPSSAQPVLATGFGPGLGPVAGLFARRSDGWPLLTADDESTVTPGLFLNGPALRHDDLRFCFVYKFRQRYAQIARTIGDRFSRDTSGLEYWREAGMWTDDLSCCGVSCAC</sequence>
<dbReference type="PANTHER" id="PTHR43539:SF89">
    <property type="entry name" value="NAD(P)-BINDING DOMAIN-CONTAINING PROTEIN"/>
    <property type="match status" value="1"/>
</dbReference>
<keyword evidence="3" id="KW-1185">Reference proteome</keyword>
<dbReference type="Proteomes" id="UP000199103">
    <property type="component" value="Chromosome I"/>
</dbReference>
<reference evidence="2 3" key="1">
    <citation type="submission" date="2016-10" db="EMBL/GenBank/DDBJ databases">
        <authorList>
            <person name="de Groot N.N."/>
        </authorList>
    </citation>
    <scope>NUCLEOTIDE SEQUENCE [LARGE SCALE GENOMIC DNA]</scope>
    <source>
        <strain evidence="2 3">DSM 21800</strain>
    </source>
</reference>
<dbReference type="STRING" id="630515.SAMN04489812_4683"/>
<dbReference type="SUPFAM" id="SSF51905">
    <property type="entry name" value="FAD/NAD(P)-binding domain"/>
    <property type="match status" value="2"/>
</dbReference>
<evidence type="ECO:0000313" key="2">
    <source>
        <dbReference type="EMBL" id="SDT22874.1"/>
    </source>
</evidence>
<dbReference type="AlphaFoldDB" id="A0A1H1YN92"/>
<evidence type="ECO:0000256" key="1">
    <source>
        <dbReference type="ARBA" id="ARBA00023002"/>
    </source>
</evidence>
<dbReference type="InterPro" id="IPR036188">
    <property type="entry name" value="FAD/NAD-bd_sf"/>
</dbReference>
<proteinExistence type="predicted"/>
<dbReference type="Gene3D" id="3.50.50.60">
    <property type="entry name" value="FAD/NAD(P)-binding domain"/>
    <property type="match status" value="2"/>
</dbReference>
<dbReference type="PRINTS" id="PR00368">
    <property type="entry name" value="FADPNR"/>
</dbReference>
<protein>
    <submittedName>
        <fullName evidence="2">Predicted flavoprotein CzcO associated with the cation diffusion facilitator CzcD</fullName>
    </submittedName>
</protein>
<dbReference type="EMBL" id="LT629772">
    <property type="protein sequence ID" value="SDT22874.1"/>
    <property type="molecule type" value="Genomic_DNA"/>
</dbReference>
<dbReference type="Pfam" id="PF13738">
    <property type="entry name" value="Pyr_redox_3"/>
    <property type="match status" value="1"/>
</dbReference>
<accession>A0A1H1YN92</accession>
<gene>
    <name evidence="2" type="ORF">SAMN04489812_4683</name>
</gene>
<keyword evidence="1" id="KW-0560">Oxidoreductase</keyword>
<dbReference type="PANTHER" id="PTHR43539">
    <property type="entry name" value="FLAVIN-BINDING MONOOXYGENASE-LIKE PROTEIN (AFU_ORTHOLOGUE AFUA_4G09220)"/>
    <property type="match status" value="1"/>
</dbReference>
<evidence type="ECO:0000313" key="3">
    <source>
        <dbReference type="Proteomes" id="UP000199103"/>
    </source>
</evidence>
<organism evidence="2 3">
    <name type="scientific">Microlunatus soli</name>
    <dbReference type="NCBI Taxonomy" id="630515"/>
    <lineage>
        <taxon>Bacteria</taxon>
        <taxon>Bacillati</taxon>
        <taxon>Actinomycetota</taxon>
        <taxon>Actinomycetes</taxon>
        <taxon>Propionibacteriales</taxon>
        <taxon>Propionibacteriaceae</taxon>
        <taxon>Microlunatus</taxon>
    </lineage>
</organism>
<dbReference type="InterPro" id="IPR050982">
    <property type="entry name" value="Auxin_biosynth/cation_transpt"/>
</dbReference>
<dbReference type="GO" id="GO:0004497">
    <property type="term" value="F:monooxygenase activity"/>
    <property type="evidence" value="ECO:0007669"/>
    <property type="project" value="TreeGrafter"/>
</dbReference>
<name>A0A1H1YN92_9ACTN</name>